<sequence>HLVIVARKRRIADTRLPKRPDTHPFAQPADLPCEIQRAQRRFSYIESPLAEE</sequence>
<keyword evidence="2" id="KW-1185">Reference proteome</keyword>
<name>A0ACC1J5F2_9FUNG</name>
<feature type="non-terminal residue" evidence="1">
    <location>
        <position position="1"/>
    </location>
</feature>
<organism evidence="1 2">
    <name type="scientific">Linderina macrospora</name>
    <dbReference type="NCBI Taxonomy" id="4868"/>
    <lineage>
        <taxon>Eukaryota</taxon>
        <taxon>Fungi</taxon>
        <taxon>Fungi incertae sedis</taxon>
        <taxon>Zoopagomycota</taxon>
        <taxon>Kickxellomycotina</taxon>
        <taxon>Kickxellomycetes</taxon>
        <taxon>Kickxellales</taxon>
        <taxon>Kickxellaceae</taxon>
        <taxon>Linderina</taxon>
    </lineage>
</organism>
<gene>
    <name evidence="1" type="ORF">FBU59_004430</name>
</gene>
<accession>A0ACC1J5F2</accession>
<evidence type="ECO:0000313" key="2">
    <source>
        <dbReference type="Proteomes" id="UP001150603"/>
    </source>
</evidence>
<protein>
    <submittedName>
        <fullName evidence="1">Uncharacterized protein</fullName>
    </submittedName>
</protein>
<evidence type="ECO:0000313" key="1">
    <source>
        <dbReference type="EMBL" id="KAJ1938453.1"/>
    </source>
</evidence>
<reference evidence="1" key="1">
    <citation type="submission" date="2022-07" db="EMBL/GenBank/DDBJ databases">
        <title>Phylogenomic reconstructions and comparative analyses of Kickxellomycotina fungi.</title>
        <authorList>
            <person name="Reynolds N.K."/>
            <person name="Stajich J.E."/>
            <person name="Barry K."/>
            <person name="Grigoriev I.V."/>
            <person name="Crous P."/>
            <person name="Smith M.E."/>
        </authorList>
    </citation>
    <scope>NUCLEOTIDE SEQUENCE</scope>
    <source>
        <strain evidence="1">NRRL 5244</strain>
    </source>
</reference>
<dbReference type="Proteomes" id="UP001150603">
    <property type="component" value="Unassembled WGS sequence"/>
</dbReference>
<comment type="caution">
    <text evidence="1">The sequence shown here is derived from an EMBL/GenBank/DDBJ whole genome shotgun (WGS) entry which is preliminary data.</text>
</comment>
<proteinExistence type="predicted"/>
<dbReference type="EMBL" id="JANBPW010003169">
    <property type="protein sequence ID" value="KAJ1938453.1"/>
    <property type="molecule type" value="Genomic_DNA"/>
</dbReference>